<dbReference type="InterPro" id="IPR009003">
    <property type="entry name" value="Peptidase_S1_PA"/>
</dbReference>
<dbReference type="InterPro" id="IPR043504">
    <property type="entry name" value="Peptidase_S1_PA_chymotrypsin"/>
</dbReference>
<protein>
    <recommendedName>
        <fullName evidence="3">Serine protease</fullName>
    </recommendedName>
</protein>
<dbReference type="EMBL" id="WHJC01000137">
    <property type="protein sequence ID" value="MPQ44030.1"/>
    <property type="molecule type" value="Genomic_DNA"/>
</dbReference>
<name>A0A6I1MM09_9CLOT</name>
<dbReference type="OrthoDB" id="1491548at2"/>
<reference evidence="1 2" key="1">
    <citation type="submission" date="2019-10" db="EMBL/GenBank/DDBJ databases">
        <title>The Genome Sequence of Clostridium tarantellae Isolated from Fish Brain.</title>
        <authorList>
            <person name="Bano L."/>
            <person name="Kiel M."/>
            <person name="Sales G."/>
            <person name="Doxey A.C."/>
            <person name="Mansfield M.J."/>
            <person name="Schiavone M."/>
            <person name="Rossetto O."/>
            <person name="Pirazzini M."/>
            <person name="Dobrindt U."/>
            <person name="Montecucco C."/>
        </authorList>
    </citation>
    <scope>NUCLEOTIDE SEQUENCE [LARGE SCALE GENOMIC DNA]</scope>
    <source>
        <strain evidence="1 2">DSM 3997</strain>
    </source>
</reference>
<comment type="caution">
    <text evidence="1">The sequence shown here is derived from an EMBL/GenBank/DDBJ whole genome shotgun (WGS) entry which is preliminary data.</text>
</comment>
<proteinExistence type="predicted"/>
<evidence type="ECO:0008006" key="3">
    <source>
        <dbReference type="Google" id="ProtNLM"/>
    </source>
</evidence>
<dbReference type="Gene3D" id="2.40.10.10">
    <property type="entry name" value="Trypsin-like serine proteases"/>
    <property type="match status" value="1"/>
</dbReference>
<evidence type="ECO:0000313" key="2">
    <source>
        <dbReference type="Proteomes" id="UP000430345"/>
    </source>
</evidence>
<gene>
    <name evidence="1" type="ORF">GBZ86_09680</name>
</gene>
<dbReference type="SUPFAM" id="SSF50494">
    <property type="entry name" value="Trypsin-like serine proteases"/>
    <property type="match status" value="1"/>
</dbReference>
<organism evidence="1 2">
    <name type="scientific">Clostridium tarantellae</name>
    <dbReference type="NCBI Taxonomy" id="39493"/>
    <lineage>
        <taxon>Bacteria</taxon>
        <taxon>Bacillati</taxon>
        <taxon>Bacillota</taxon>
        <taxon>Clostridia</taxon>
        <taxon>Eubacteriales</taxon>
        <taxon>Clostridiaceae</taxon>
        <taxon>Clostridium</taxon>
    </lineage>
</organism>
<evidence type="ECO:0000313" key="1">
    <source>
        <dbReference type="EMBL" id="MPQ44030.1"/>
    </source>
</evidence>
<dbReference type="AlphaFoldDB" id="A0A6I1MM09"/>
<dbReference type="Proteomes" id="UP000430345">
    <property type="component" value="Unassembled WGS sequence"/>
</dbReference>
<keyword evidence="2" id="KW-1185">Reference proteome</keyword>
<sequence length="334" mass="37088">MKSIIEHSIKSIIKNYSDFFFNKKNVVGVGLGHKVIKDVNTGIPSLHVFVENKKPLNNLYKHEIIPNNFLNITTDVIETGKFSTENFSPSQSNLSSLNNLVPIKPEPFLLQERFRPLQAGYSISPSKSDSAGTLGAIVFDNFNNTPYILSNNHVLCNYNKIKKGTSILQPAKYDAKPIKANKVAKLSKWIVLEYSTKSKISNYMLPINWVDCAIAEITLPPLLIEKSIRYIGNIKGTFNTVSLDEQVQKLGRTTGYTTGTVTSIDATLTLGEKKKFRLGNQILTTKISEPGDSGSLVLNFSNKAIGLLCGSNEKNTIITPIERILKLLNVHFEV</sequence>
<accession>A0A6I1MM09</accession>
<dbReference type="RefSeq" id="WP_152890143.1">
    <property type="nucleotide sequence ID" value="NZ_WHJC01000137.1"/>
</dbReference>